<dbReference type="Gene3D" id="6.10.140.100">
    <property type="match status" value="1"/>
</dbReference>
<dbReference type="OrthoDB" id="193703at2759"/>
<sequence length="774" mass="89293">MATFEEEVKKACENCKQLFPESKVQLHEAYCLRNIRKCPNCEQYVDKREMEEHQEEFHKQVTCEKCGKAVENQTLMQKHIETQCQLRPRECRYCNVLFPVQEFEQHEYTCGCRTKVCGLCKKNILMRDYENHMDTCVGIVEEDKKPEKIETKPKASLPYNNQQSSQNAQQNKPINQSVPSAMPKNSINQIIRNEREQNKVDQEQQYAGLKKKKEEEDERAQIKNQYQKESLSKPSSMPYQASSQNQIQQQQQQQKLSQPPSQSSKTNIQSQQQQRNPIPTNNQALNNLEKNKIPNEPKPQLISATSQNKPQSTSYAQQNVQQIPVRSTQQQEKQLVDKYGIKPPSSQGQRQPLVANKQDLPSLNKINSQGTQNQQQQQISAYQMRQDDIYGGGLNNKVEKDPYLQKKDDQKLNNNIYNSKFSSNISDASKQKRDDERLREMNELPTQGYYDNLKTIKNPNFEYKNTDYTNQDKYQQKYTNINQQISSQPRTNITADYNQKPINSPQYQVPGSNPQTKPKQPTIEKPSYSSQASSYQPSQANQKQLPPKGQVDYNQPSSKNPPTGYKNHEEILRNVPSQGLSGIPSYQPYTKPAPYSSNSQSSSSQNQRVPSRGKYDEKPSYPQSSQQNPSLKKQSTSSSNKLESNGIDDNDELQKAIMMSYQQQQDKQKQVSSNSRQNMSKPVIQQNKQYGNEQKPKNNDVGMVNEDEEIQRAIMESMKGNKQTSHNNKYTQEKQGGHKPSKQQQQPFYKHEGMGDDEIYDEEMEKAILQSLKK</sequence>
<dbReference type="Pfam" id="PF23625">
    <property type="entry name" value="UIM_2"/>
    <property type="match status" value="3"/>
</dbReference>
<dbReference type="Proteomes" id="UP000009168">
    <property type="component" value="Unassembled WGS sequence"/>
</dbReference>
<dbReference type="PANTHER" id="PTHR16295">
    <property type="entry name" value="TRAF-TYPE ZINC FINGER PROTEIN-RELATED"/>
    <property type="match status" value="1"/>
</dbReference>
<dbReference type="InterPro" id="IPR013083">
    <property type="entry name" value="Znf_RING/FYVE/PHD"/>
</dbReference>
<dbReference type="PROSITE" id="PS50330">
    <property type="entry name" value="UIM"/>
    <property type="match status" value="1"/>
</dbReference>
<protein>
    <submittedName>
        <fullName evidence="7">Ubiquitin interaction motif protein</fullName>
    </submittedName>
</protein>
<feature type="compositionally biased region" description="Low complexity" evidence="5">
    <location>
        <begin position="240"/>
        <end position="264"/>
    </location>
</feature>
<feature type="compositionally biased region" description="Polar residues" evidence="5">
    <location>
        <begin position="265"/>
        <end position="288"/>
    </location>
</feature>
<dbReference type="RefSeq" id="XP_012654899.1">
    <property type="nucleotide sequence ID" value="XM_012799445.1"/>
</dbReference>
<evidence type="ECO:0000256" key="5">
    <source>
        <dbReference type="SAM" id="MobiDB-lite"/>
    </source>
</evidence>
<dbReference type="GO" id="GO:0005739">
    <property type="term" value="C:mitochondrion"/>
    <property type="evidence" value="ECO:0007669"/>
    <property type="project" value="TreeGrafter"/>
</dbReference>
<feature type="compositionally biased region" description="Low complexity" evidence="5">
    <location>
        <begin position="160"/>
        <end position="171"/>
    </location>
</feature>
<dbReference type="PROSITE" id="PS50157">
    <property type="entry name" value="ZINC_FINGER_C2H2_2"/>
    <property type="match status" value="1"/>
</dbReference>
<dbReference type="Pfam" id="PF21366">
    <property type="entry name" value="TRAFD1-XIAF1_ZnF"/>
    <property type="match status" value="1"/>
</dbReference>
<dbReference type="Pfam" id="PF23580">
    <property type="entry name" value="Znf_XAF1_N"/>
    <property type="match status" value="1"/>
</dbReference>
<dbReference type="InParanoid" id="W7XF58"/>
<dbReference type="InterPro" id="IPR051986">
    <property type="entry name" value="Innate_Immune_Apopt_Reg"/>
</dbReference>
<keyword evidence="1" id="KW-0479">Metal-binding</keyword>
<evidence type="ECO:0000313" key="8">
    <source>
        <dbReference type="Proteomes" id="UP000009168"/>
    </source>
</evidence>
<dbReference type="PANTHER" id="PTHR16295:SF10">
    <property type="entry name" value="EXPRESSED PROTEIN"/>
    <property type="match status" value="1"/>
</dbReference>
<feature type="region of interest" description="Disordered" evidence="5">
    <location>
        <begin position="392"/>
        <end position="411"/>
    </location>
</feature>
<dbReference type="InterPro" id="IPR049439">
    <property type="entry name" value="TRAFD1-XIAF1_Znf"/>
</dbReference>
<feature type="compositionally biased region" description="Polar residues" evidence="5">
    <location>
        <begin position="172"/>
        <end position="191"/>
    </location>
</feature>
<evidence type="ECO:0000256" key="4">
    <source>
        <dbReference type="PROSITE-ProRule" id="PRU00042"/>
    </source>
</evidence>
<feature type="compositionally biased region" description="Polar residues" evidence="5">
    <location>
        <begin position="631"/>
        <end position="643"/>
    </location>
</feature>
<keyword evidence="3" id="KW-0862">Zinc</keyword>
<dbReference type="KEGG" id="tet:TTHERM_000431188"/>
<feature type="compositionally biased region" description="Low complexity" evidence="5">
    <location>
        <begin position="596"/>
        <end position="607"/>
    </location>
</feature>
<feature type="compositionally biased region" description="Basic and acidic residues" evidence="5">
    <location>
        <begin position="192"/>
        <end position="202"/>
    </location>
</feature>
<dbReference type="InterPro" id="IPR003903">
    <property type="entry name" value="UIM_dom"/>
</dbReference>
<feature type="compositionally biased region" description="Polar residues" evidence="5">
    <location>
        <begin position="720"/>
        <end position="730"/>
    </location>
</feature>
<feature type="compositionally biased region" description="Low complexity" evidence="5">
    <location>
        <begin position="620"/>
        <end position="630"/>
    </location>
</feature>
<dbReference type="SMART" id="SM00726">
    <property type="entry name" value="UIM"/>
    <property type="match status" value="2"/>
</dbReference>
<name>W7XF58_TETTS</name>
<dbReference type="GO" id="GO:0008270">
    <property type="term" value="F:zinc ion binding"/>
    <property type="evidence" value="ECO:0007669"/>
    <property type="project" value="UniProtKB-KW"/>
</dbReference>
<feature type="domain" description="C2H2-type" evidence="6">
    <location>
        <begin position="61"/>
        <end position="88"/>
    </location>
</feature>
<reference evidence="8" key="1">
    <citation type="journal article" date="2006" name="PLoS Biol.">
        <title>Macronuclear genome sequence of the ciliate Tetrahymena thermophila, a model eukaryote.</title>
        <authorList>
            <person name="Eisen J.A."/>
            <person name="Coyne R.S."/>
            <person name="Wu M."/>
            <person name="Wu D."/>
            <person name="Thiagarajan M."/>
            <person name="Wortman J.R."/>
            <person name="Badger J.H."/>
            <person name="Ren Q."/>
            <person name="Amedeo P."/>
            <person name="Jones K.M."/>
            <person name="Tallon L.J."/>
            <person name="Delcher A.L."/>
            <person name="Salzberg S.L."/>
            <person name="Silva J.C."/>
            <person name="Haas B.J."/>
            <person name="Majoros W.H."/>
            <person name="Farzad M."/>
            <person name="Carlton J.M."/>
            <person name="Smith R.K. Jr."/>
            <person name="Garg J."/>
            <person name="Pearlman R.E."/>
            <person name="Karrer K.M."/>
            <person name="Sun L."/>
            <person name="Manning G."/>
            <person name="Elde N.C."/>
            <person name="Turkewitz A.P."/>
            <person name="Asai D.J."/>
            <person name="Wilkes D.E."/>
            <person name="Wang Y."/>
            <person name="Cai H."/>
            <person name="Collins K."/>
            <person name="Stewart B.A."/>
            <person name="Lee S.R."/>
            <person name="Wilamowska K."/>
            <person name="Weinberg Z."/>
            <person name="Ruzzo W.L."/>
            <person name="Wloga D."/>
            <person name="Gaertig J."/>
            <person name="Frankel J."/>
            <person name="Tsao C.-C."/>
            <person name="Gorovsky M.A."/>
            <person name="Keeling P.J."/>
            <person name="Waller R.F."/>
            <person name="Patron N.J."/>
            <person name="Cherry J.M."/>
            <person name="Stover N.A."/>
            <person name="Krieger C.J."/>
            <person name="del Toro C."/>
            <person name="Ryder H.F."/>
            <person name="Williamson S.C."/>
            <person name="Barbeau R.A."/>
            <person name="Hamilton E.P."/>
            <person name="Orias E."/>
        </authorList>
    </citation>
    <scope>NUCLEOTIDE SEQUENCE [LARGE SCALE GENOMIC DNA]</scope>
    <source>
        <strain evidence="8">SB210</strain>
    </source>
</reference>
<feature type="region of interest" description="Disordered" evidence="5">
    <location>
        <begin position="495"/>
        <end position="762"/>
    </location>
</feature>
<feature type="region of interest" description="Disordered" evidence="5">
    <location>
        <begin position="417"/>
        <end position="436"/>
    </location>
</feature>
<feature type="compositionally biased region" description="Low complexity" evidence="5">
    <location>
        <begin position="526"/>
        <end position="540"/>
    </location>
</feature>
<dbReference type="EMBL" id="GG662532">
    <property type="protein sequence ID" value="EWS72616.1"/>
    <property type="molecule type" value="Genomic_DNA"/>
</dbReference>
<feature type="compositionally biased region" description="Polar residues" evidence="5">
    <location>
        <begin position="302"/>
        <end position="333"/>
    </location>
</feature>
<feature type="compositionally biased region" description="Polar residues" evidence="5">
    <location>
        <begin position="671"/>
        <end position="692"/>
    </location>
</feature>
<proteinExistence type="predicted"/>
<evidence type="ECO:0000256" key="3">
    <source>
        <dbReference type="ARBA" id="ARBA00022833"/>
    </source>
</evidence>
<dbReference type="STRING" id="312017.W7XF58"/>
<keyword evidence="8" id="KW-1185">Reference proteome</keyword>
<dbReference type="Gene3D" id="3.30.40.10">
    <property type="entry name" value="Zinc/RING finger domain, C3HC4 (zinc finger)"/>
    <property type="match status" value="2"/>
</dbReference>
<feature type="compositionally biased region" description="Polar residues" evidence="5">
    <location>
        <begin position="417"/>
        <end position="428"/>
    </location>
</feature>
<dbReference type="AlphaFoldDB" id="W7XF58"/>
<evidence type="ECO:0000256" key="2">
    <source>
        <dbReference type="ARBA" id="ARBA00022771"/>
    </source>
</evidence>
<feature type="region of interest" description="Disordered" evidence="5">
    <location>
        <begin position="153"/>
        <end position="334"/>
    </location>
</feature>
<gene>
    <name evidence="7" type="ORF">TTHERM_000431188</name>
</gene>
<dbReference type="GeneID" id="24438925"/>
<organism evidence="7 8">
    <name type="scientific">Tetrahymena thermophila (strain SB210)</name>
    <dbReference type="NCBI Taxonomy" id="312017"/>
    <lineage>
        <taxon>Eukaryota</taxon>
        <taxon>Sar</taxon>
        <taxon>Alveolata</taxon>
        <taxon>Ciliophora</taxon>
        <taxon>Intramacronucleata</taxon>
        <taxon>Oligohymenophorea</taxon>
        <taxon>Hymenostomatida</taxon>
        <taxon>Tetrahymenina</taxon>
        <taxon>Tetrahymenidae</taxon>
        <taxon>Tetrahymena</taxon>
    </lineage>
</organism>
<evidence type="ECO:0000259" key="6">
    <source>
        <dbReference type="PROSITE" id="PS50157"/>
    </source>
</evidence>
<evidence type="ECO:0000313" key="7">
    <source>
        <dbReference type="EMBL" id="EWS72616.1"/>
    </source>
</evidence>
<feature type="compositionally biased region" description="Polar residues" evidence="5">
    <location>
        <begin position="495"/>
        <end position="519"/>
    </location>
</feature>
<feature type="compositionally biased region" description="Basic and acidic residues" evidence="5">
    <location>
        <begin position="397"/>
        <end position="411"/>
    </location>
</feature>
<dbReference type="InterPro" id="IPR013087">
    <property type="entry name" value="Znf_C2H2_type"/>
</dbReference>
<keyword evidence="2 4" id="KW-0863">Zinc-finger</keyword>
<accession>W7XF58</accession>
<feature type="compositionally biased region" description="Polar residues" evidence="5">
    <location>
        <begin position="222"/>
        <end position="239"/>
    </location>
</feature>
<feature type="compositionally biased region" description="Polar residues" evidence="5">
    <location>
        <begin position="552"/>
        <end position="561"/>
    </location>
</feature>
<evidence type="ECO:0000256" key="1">
    <source>
        <dbReference type="ARBA" id="ARBA00022723"/>
    </source>
</evidence>